<feature type="domain" description="Mce/MlaD" evidence="3">
    <location>
        <begin position="43"/>
        <end position="118"/>
    </location>
</feature>
<evidence type="ECO:0000259" key="4">
    <source>
        <dbReference type="Pfam" id="PF11887"/>
    </source>
</evidence>
<dbReference type="InterPro" id="IPR003399">
    <property type="entry name" value="Mce/MlaD"/>
</dbReference>
<dbReference type="Pfam" id="PF02470">
    <property type="entry name" value="MlaD"/>
    <property type="match status" value="1"/>
</dbReference>
<accession>A0A4V3HU38</accession>
<sequence precursor="true">MATRKRMAALGMAALVTGTALSGCSTNGLGDLPLPAPGVGTGGYHLTALFENILNLPNNAKVKLAGADVGQVDDMRVSNYTAITTLRILDGVRLPKGSTAELRSATPLGDVFVSIRPPAGATSDSPVLREGDTIGLDSTMAAATVESVLSSAALVSNGGAVRNLTNVINGFGKATGDQGQAFGDLIKDSNRLLGTLNTRSAQISDALTQTSRLADQLDTKNQALTDIVKEADPATEALAANTAQLSQLVLQIGATTKQLQKFPSIAGTDTSGHSLIKDANTVAKAWNDVAQDPTVDINNLNRQITTLVKSTPSNAISVRVSIDRLVLGSIPDAGFKGDVGSHGPKRYNWAQLVGSFKYTLWRLQERVVGKGMYGDDVPMRPSPTEPGVIERVPGPPPGAAPPVPPPPGQAVPASAPAPGAVPAPTSTPTPAPAPGPAPGPEVMGQ</sequence>
<dbReference type="RefSeq" id="WP_134051437.1">
    <property type="nucleotide sequence ID" value="NZ_PECB01000003.1"/>
</dbReference>
<organism evidence="5 6">
    <name type="scientific">Mycobacteroides franklinii</name>
    <dbReference type="NCBI Taxonomy" id="948102"/>
    <lineage>
        <taxon>Bacteria</taxon>
        <taxon>Bacillati</taxon>
        <taxon>Actinomycetota</taxon>
        <taxon>Actinomycetes</taxon>
        <taxon>Mycobacteriales</taxon>
        <taxon>Mycobacteriaceae</taxon>
        <taxon>Mycobacteroides</taxon>
    </lineage>
</organism>
<dbReference type="PANTHER" id="PTHR33371:SF15">
    <property type="entry name" value="LIPOPROTEIN LPRN"/>
    <property type="match status" value="1"/>
</dbReference>
<feature type="compositionally biased region" description="Pro residues" evidence="1">
    <location>
        <begin position="419"/>
        <end position="439"/>
    </location>
</feature>
<dbReference type="PANTHER" id="PTHR33371">
    <property type="entry name" value="INTERMEMBRANE PHOSPHOLIPID TRANSPORT SYSTEM BINDING PROTEIN MLAD-RELATED"/>
    <property type="match status" value="1"/>
</dbReference>
<dbReference type="GO" id="GO:0005576">
    <property type="term" value="C:extracellular region"/>
    <property type="evidence" value="ECO:0007669"/>
    <property type="project" value="TreeGrafter"/>
</dbReference>
<evidence type="ECO:0000259" key="3">
    <source>
        <dbReference type="Pfam" id="PF02470"/>
    </source>
</evidence>
<dbReference type="EMBL" id="PECC01000036">
    <property type="protein sequence ID" value="TDZ47043.1"/>
    <property type="molecule type" value="Genomic_DNA"/>
</dbReference>
<proteinExistence type="predicted"/>
<evidence type="ECO:0000313" key="6">
    <source>
        <dbReference type="Proteomes" id="UP000295165"/>
    </source>
</evidence>
<feature type="signal peptide" evidence="2">
    <location>
        <begin position="1"/>
        <end position="22"/>
    </location>
</feature>
<gene>
    <name evidence="5" type="ORF">CCUG63697_04819</name>
</gene>
<keyword evidence="6" id="KW-1185">Reference proteome</keyword>
<dbReference type="PROSITE" id="PS51257">
    <property type="entry name" value="PROKAR_LIPOPROTEIN"/>
    <property type="match status" value="1"/>
</dbReference>
<dbReference type="Proteomes" id="UP000295165">
    <property type="component" value="Unassembled WGS sequence"/>
</dbReference>
<feature type="region of interest" description="Disordered" evidence="1">
    <location>
        <begin position="372"/>
        <end position="445"/>
    </location>
</feature>
<evidence type="ECO:0000313" key="5">
    <source>
        <dbReference type="EMBL" id="TDZ47043.1"/>
    </source>
</evidence>
<feature type="domain" description="Mammalian cell entry C-terminal" evidence="4">
    <location>
        <begin position="127"/>
        <end position="262"/>
    </location>
</feature>
<evidence type="ECO:0000256" key="1">
    <source>
        <dbReference type="SAM" id="MobiDB-lite"/>
    </source>
</evidence>
<reference evidence="5 6" key="1">
    <citation type="journal article" date="2019" name="Sci. Rep.">
        <title>Extended insight into the Mycobacterium chelonae-abscessus complex through whole genome sequencing of Mycobacterium salmoniphilum outbreak and Mycobacterium salmoniphilum-like strains.</title>
        <authorList>
            <person name="Behra P.R.K."/>
            <person name="Das S."/>
            <person name="Pettersson B.M.F."/>
            <person name="Shirreff L."/>
            <person name="DuCote T."/>
            <person name="Jacobsson K.G."/>
            <person name="Ennis D.G."/>
            <person name="Kirsebom L.A."/>
        </authorList>
    </citation>
    <scope>NUCLEOTIDE SEQUENCE [LARGE SCALE GENOMIC DNA]</scope>
    <source>
        <strain evidence="5 6">CCUG 63697</strain>
    </source>
</reference>
<dbReference type="InterPro" id="IPR052336">
    <property type="entry name" value="MlaD_Phospholipid_Transporter"/>
</dbReference>
<feature type="chain" id="PRO_5020568601" evidence="2">
    <location>
        <begin position="23"/>
        <end position="445"/>
    </location>
</feature>
<feature type="compositionally biased region" description="Pro residues" evidence="1">
    <location>
        <begin position="393"/>
        <end position="409"/>
    </location>
</feature>
<comment type="caution">
    <text evidence="5">The sequence shown here is derived from an EMBL/GenBank/DDBJ whole genome shotgun (WGS) entry which is preliminary data.</text>
</comment>
<dbReference type="Pfam" id="PF11887">
    <property type="entry name" value="Mce4_CUP1"/>
    <property type="match status" value="1"/>
</dbReference>
<keyword evidence="2" id="KW-0732">Signal</keyword>
<dbReference type="InterPro" id="IPR024516">
    <property type="entry name" value="Mce_C"/>
</dbReference>
<protein>
    <submittedName>
        <fullName evidence="5">Mce related protein</fullName>
    </submittedName>
</protein>
<name>A0A4V3HU38_9MYCO</name>
<dbReference type="AlphaFoldDB" id="A0A4V3HU38"/>
<evidence type="ECO:0000256" key="2">
    <source>
        <dbReference type="SAM" id="SignalP"/>
    </source>
</evidence>